<dbReference type="Proteomes" id="UP000078492">
    <property type="component" value="Unassembled WGS sequence"/>
</dbReference>
<protein>
    <submittedName>
        <fullName evidence="7">B2 protein</fullName>
    </submittedName>
</protein>
<comment type="subcellular location">
    <subcellularLocation>
        <location evidence="1">Secreted</location>
    </subcellularLocation>
</comment>
<comment type="similarity">
    <text evidence="2">Belongs to the PBP/GOBP family.</text>
</comment>
<dbReference type="GO" id="GO:0007608">
    <property type="term" value="P:sensory perception of smell"/>
    <property type="evidence" value="ECO:0007669"/>
    <property type="project" value="TreeGrafter"/>
</dbReference>
<dbReference type="GO" id="GO:0005615">
    <property type="term" value="C:extracellular space"/>
    <property type="evidence" value="ECO:0007669"/>
    <property type="project" value="TreeGrafter"/>
</dbReference>
<name>A0A151IXR9_9HYME</name>
<evidence type="ECO:0000256" key="4">
    <source>
        <dbReference type="ARBA" id="ARBA00022729"/>
    </source>
</evidence>
<proteinExistence type="inferred from homology"/>
<dbReference type="InterPro" id="IPR006170">
    <property type="entry name" value="PBP/GOBP"/>
</dbReference>
<evidence type="ECO:0000256" key="6">
    <source>
        <dbReference type="SAM" id="SignalP"/>
    </source>
</evidence>
<feature type="signal peptide" evidence="6">
    <location>
        <begin position="1"/>
        <end position="17"/>
    </location>
</feature>
<dbReference type="PANTHER" id="PTHR11857:SF43">
    <property type="entry name" value="GEO07291P1-RELATED"/>
    <property type="match status" value="1"/>
</dbReference>
<feature type="chain" id="PRO_5007582367" evidence="6">
    <location>
        <begin position="18"/>
        <end position="160"/>
    </location>
</feature>
<dbReference type="GO" id="GO:0005549">
    <property type="term" value="F:odorant binding"/>
    <property type="evidence" value="ECO:0007669"/>
    <property type="project" value="InterPro"/>
</dbReference>
<keyword evidence="5" id="KW-0175">Coiled coil</keyword>
<evidence type="ECO:0000313" key="8">
    <source>
        <dbReference type="Proteomes" id="UP000078492"/>
    </source>
</evidence>
<accession>A0A151IXR9</accession>
<feature type="coiled-coil region" evidence="5">
    <location>
        <begin position="85"/>
        <end position="112"/>
    </location>
</feature>
<dbReference type="Pfam" id="PF01395">
    <property type="entry name" value="PBP_GOBP"/>
    <property type="match status" value="1"/>
</dbReference>
<gene>
    <name evidence="7" type="ORF">ALC57_14806</name>
</gene>
<evidence type="ECO:0000256" key="5">
    <source>
        <dbReference type="SAM" id="Coils"/>
    </source>
</evidence>
<keyword evidence="3" id="KW-0964">Secreted</keyword>
<dbReference type="EMBL" id="KQ980795">
    <property type="protein sequence ID" value="KYN13030.1"/>
    <property type="molecule type" value="Genomic_DNA"/>
</dbReference>
<evidence type="ECO:0000256" key="1">
    <source>
        <dbReference type="ARBA" id="ARBA00004613"/>
    </source>
</evidence>
<dbReference type="SUPFAM" id="SSF47565">
    <property type="entry name" value="Insect pheromone/odorant-binding proteins"/>
    <property type="match status" value="1"/>
</dbReference>
<dbReference type="PANTHER" id="PTHR11857">
    <property type="entry name" value="ODORANT BINDING PROTEIN-RELATED"/>
    <property type="match status" value="1"/>
</dbReference>
<dbReference type="InterPro" id="IPR036728">
    <property type="entry name" value="PBP_GOBP_sf"/>
</dbReference>
<dbReference type="Gene3D" id="1.10.238.20">
    <property type="entry name" value="Pheromone/general odorant binding protein domain"/>
    <property type="match status" value="1"/>
</dbReference>
<sequence>MKTIVILLAVSLVAVLGDMTEEDRAKKEQMKEECIEESGVDRAVLKKAKEGEPDENDEKLACFGTCILKKMGTLKENGEVDWERVREHMLKHNKSEEEINKLRTECENVELIAFRYSLPVLKIYSMVRFTCAIDFQHWQWLHSAEKINRWRGLPKGKEFV</sequence>
<keyword evidence="8" id="KW-1185">Reference proteome</keyword>
<dbReference type="AlphaFoldDB" id="A0A151IXR9"/>
<evidence type="ECO:0000256" key="2">
    <source>
        <dbReference type="ARBA" id="ARBA00008098"/>
    </source>
</evidence>
<reference evidence="7 8" key="1">
    <citation type="submission" date="2015-09" db="EMBL/GenBank/DDBJ databases">
        <title>Trachymyrmex cornetzi WGS genome.</title>
        <authorList>
            <person name="Nygaard S."/>
            <person name="Hu H."/>
            <person name="Boomsma J."/>
            <person name="Zhang G."/>
        </authorList>
    </citation>
    <scope>NUCLEOTIDE SEQUENCE [LARGE SCALE GENOMIC DNA]</scope>
    <source>
        <strain evidence="7">Tcor2-1</strain>
        <tissue evidence="7">Whole body</tissue>
    </source>
</reference>
<dbReference type="CDD" id="cd23992">
    <property type="entry name" value="PBP_GOBP"/>
    <property type="match status" value="1"/>
</dbReference>
<keyword evidence="4 6" id="KW-0732">Signal</keyword>
<organism evidence="7 8">
    <name type="scientific">Trachymyrmex cornetzi</name>
    <dbReference type="NCBI Taxonomy" id="471704"/>
    <lineage>
        <taxon>Eukaryota</taxon>
        <taxon>Metazoa</taxon>
        <taxon>Ecdysozoa</taxon>
        <taxon>Arthropoda</taxon>
        <taxon>Hexapoda</taxon>
        <taxon>Insecta</taxon>
        <taxon>Pterygota</taxon>
        <taxon>Neoptera</taxon>
        <taxon>Endopterygota</taxon>
        <taxon>Hymenoptera</taxon>
        <taxon>Apocrita</taxon>
        <taxon>Aculeata</taxon>
        <taxon>Formicoidea</taxon>
        <taxon>Formicidae</taxon>
        <taxon>Myrmicinae</taxon>
        <taxon>Trachymyrmex</taxon>
    </lineage>
</organism>
<evidence type="ECO:0000313" key="7">
    <source>
        <dbReference type="EMBL" id="KYN13030.1"/>
    </source>
</evidence>
<evidence type="ECO:0000256" key="3">
    <source>
        <dbReference type="ARBA" id="ARBA00022525"/>
    </source>
</evidence>